<protein>
    <submittedName>
        <fullName evidence="5">LacI family transcriptional regulator</fullName>
    </submittedName>
</protein>
<dbReference type="InterPro" id="IPR010982">
    <property type="entry name" value="Lambda_DNA-bd_dom_sf"/>
</dbReference>
<evidence type="ECO:0000259" key="4">
    <source>
        <dbReference type="PROSITE" id="PS50932"/>
    </source>
</evidence>
<dbReference type="PANTHER" id="PTHR30146:SF109">
    <property type="entry name" value="HTH-TYPE TRANSCRIPTIONAL REGULATOR GALS"/>
    <property type="match status" value="1"/>
</dbReference>
<dbReference type="InterPro" id="IPR046335">
    <property type="entry name" value="LacI/GalR-like_sensor"/>
</dbReference>
<accession>A0A7C1FF08</accession>
<dbReference type="Gene3D" id="3.40.50.2300">
    <property type="match status" value="2"/>
</dbReference>
<organism evidence="5">
    <name type="scientific">Caldilinea aerophila</name>
    <dbReference type="NCBI Taxonomy" id="133453"/>
    <lineage>
        <taxon>Bacteria</taxon>
        <taxon>Bacillati</taxon>
        <taxon>Chloroflexota</taxon>
        <taxon>Caldilineae</taxon>
        <taxon>Caldilineales</taxon>
        <taxon>Caldilineaceae</taxon>
        <taxon>Caldilinea</taxon>
    </lineage>
</organism>
<dbReference type="GO" id="GO:0000976">
    <property type="term" value="F:transcription cis-regulatory region binding"/>
    <property type="evidence" value="ECO:0007669"/>
    <property type="project" value="TreeGrafter"/>
</dbReference>
<dbReference type="SUPFAM" id="SSF53822">
    <property type="entry name" value="Periplasmic binding protein-like I"/>
    <property type="match status" value="1"/>
</dbReference>
<gene>
    <name evidence="5" type="ORF">ENQ20_00920</name>
</gene>
<dbReference type="Pfam" id="PF00356">
    <property type="entry name" value="LacI"/>
    <property type="match status" value="1"/>
</dbReference>
<keyword evidence="1" id="KW-0805">Transcription regulation</keyword>
<dbReference type="InterPro" id="IPR000843">
    <property type="entry name" value="HTH_LacI"/>
</dbReference>
<comment type="caution">
    <text evidence="5">The sequence shown here is derived from an EMBL/GenBank/DDBJ whole genome shotgun (WGS) entry which is preliminary data.</text>
</comment>
<dbReference type="SUPFAM" id="SSF47413">
    <property type="entry name" value="lambda repressor-like DNA-binding domains"/>
    <property type="match status" value="1"/>
</dbReference>
<dbReference type="AlphaFoldDB" id="A0A7C1FF08"/>
<dbReference type="EMBL" id="DSMG01000011">
    <property type="protein sequence ID" value="HDX30036.1"/>
    <property type="molecule type" value="Genomic_DNA"/>
</dbReference>
<keyword evidence="2" id="KW-0238">DNA-binding</keyword>
<dbReference type="PANTHER" id="PTHR30146">
    <property type="entry name" value="LACI-RELATED TRANSCRIPTIONAL REPRESSOR"/>
    <property type="match status" value="1"/>
</dbReference>
<keyword evidence="3" id="KW-0804">Transcription</keyword>
<dbReference type="Pfam" id="PF13377">
    <property type="entry name" value="Peripla_BP_3"/>
    <property type="match status" value="1"/>
</dbReference>
<dbReference type="PROSITE" id="PS50932">
    <property type="entry name" value="HTH_LACI_2"/>
    <property type="match status" value="1"/>
</dbReference>
<reference evidence="5" key="1">
    <citation type="journal article" date="2020" name="mSystems">
        <title>Genome- and Community-Level Interaction Insights into Carbon Utilization and Element Cycling Functions of Hydrothermarchaeota in Hydrothermal Sediment.</title>
        <authorList>
            <person name="Zhou Z."/>
            <person name="Liu Y."/>
            <person name="Xu W."/>
            <person name="Pan J."/>
            <person name="Luo Z.H."/>
            <person name="Li M."/>
        </authorList>
    </citation>
    <scope>NUCLEOTIDE SEQUENCE [LARGE SCALE GENOMIC DNA]</scope>
    <source>
        <strain evidence="5">SpSt-289</strain>
    </source>
</reference>
<dbReference type="GO" id="GO:0003700">
    <property type="term" value="F:DNA-binding transcription factor activity"/>
    <property type="evidence" value="ECO:0007669"/>
    <property type="project" value="TreeGrafter"/>
</dbReference>
<dbReference type="Gene3D" id="1.10.260.40">
    <property type="entry name" value="lambda repressor-like DNA-binding domains"/>
    <property type="match status" value="1"/>
</dbReference>
<dbReference type="InterPro" id="IPR028082">
    <property type="entry name" value="Peripla_BP_I"/>
</dbReference>
<feature type="domain" description="HTH lacI-type" evidence="4">
    <location>
        <begin position="1"/>
        <end position="55"/>
    </location>
</feature>
<proteinExistence type="predicted"/>
<dbReference type="SMART" id="SM00354">
    <property type="entry name" value="HTH_LACI"/>
    <property type="match status" value="1"/>
</dbReference>
<dbReference type="CDD" id="cd06267">
    <property type="entry name" value="PBP1_LacI_sugar_binding-like"/>
    <property type="match status" value="1"/>
</dbReference>
<dbReference type="CDD" id="cd01392">
    <property type="entry name" value="HTH_LacI"/>
    <property type="match status" value="1"/>
</dbReference>
<sequence>MTLEEIARLAGCSRSTVSRVINHDPNVRAETRERVWRIIKEQDFQPNLAARALAGRRSRVIGLVIPQPLSTIFTDPYFSMLIQGCAMACDERGYYLMLSLVLRQADDTYRWLIHARHMDGLLLAPPLIDDPFVPHLLDKRLPLVMIGRIPGRTDISTVNIDNIKGARLATQHLLELGYTRIATITGAMNLVGALDRLEGYLCALREAGVEPPQEYIQEGDWSEAGGKRAMQRLLQVTPRPDAVFAASDSMAIGAMKAIQAAGLKVPDDIAVVGFDDMPVAATIDPPLTTVHHPIERIGFLAAAALIEKLETPSTHAAGGVQHIVLPARLIVRMSCGQALRRGTHPTVHKNRGAS</sequence>
<evidence type="ECO:0000313" key="5">
    <source>
        <dbReference type="EMBL" id="HDX30036.1"/>
    </source>
</evidence>
<name>A0A7C1FF08_9CHLR</name>
<evidence type="ECO:0000256" key="1">
    <source>
        <dbReference type="ARBA" id="ARBA00023015"/>
    </source>
</evidence>
<evidence type="ECO:0000256" key="2">
    <source>
        <dbReference type="ARBA" id="ARBA00023125"/>
    </source>
</evidence>
<evidence type="ECO:0000256" key="3">
    <source>
        <dbReference type="ARBA" id="ARBA00023163"/>
    </source>
</evidence>